<protein>
    <submittedName>
        <fullName evidence="1">Uncharacterized protein</fullName>
    </submittedName>
</protein>
<accession>A0A4V2JYY7</accession>
<dbReference type="EMBL" id="ML143518">
    <property type="protein sequence ID" value="TBU23013.1"/>
    <property type="molecule type" value="Genomic_DNA"/>
</dbReference>
<reference evidence="1" key="1">
    <citation type="submission" date="2019-01" db="EMBL/GenBank/DDBJ databases">
        <title>Draft genome sequences of three monokaryotic isolates of the white-rot basidiomycete fungus Dichomitus squalens.</title>
        <authorList>
            <consortium name="DOE Joint Genome Institute"/>
            <person name="Lopez S.C."/>
            <person name="Andreopoulos B."/>
            <person name="Pangilinan J."/>
            <person name="Lipzen A."/>
            <person name="Riley R."/>
            <person name="Ahrendt S."/>
            <person name="Ng V."/>
            <person name="Barry K."/>
            <person name="Daum C."/>
            <person name="Grigoriev I.V."/>
            <person name="Hilden K.S."/>
            <person name="Makela M.R."/>
            <person name="de Vries R.P."/>
        </authorList>
    </citation>
    <scope>NUCLEOTIDE SEQUENCE [LARGE SCALE GENOMIC DNA]</scope>
    <source>
        <strain evidence="1">OM18370.1</strain>
    </source>
</reference>
<organism evidence="1">
    <name type="scientific">Dichomitus squalens</name>
    <dbReference type="NCBI Taxonomy" id="114155"/>
    <lineage>
        <taxon>Eukaryota</taxon>
        <taxon>Fungi</taxon>
        <taxon>Dikarya</taxon>
        <taxon>Basidiomycota</taxon>
        <taxon>Agaricomycotina</taxon>
        <taxon>Agaricomycetes</taxon>
        <taxon>Polyporales</taxon>
        <taxon>Polyporaceae</taxon>
        <taxon>Dichomitus</taxon>
    </lineage>
</organism>
<sequence>MCVEPSAANRQAPKASHGLDAAEWSGLGELNVIQIDWGDSIECDMTETGEDRQQWEWREILPRKRQRSHDRLKVRLSSDSIAEPVPQNPLYYSRRQTMYLWPIMRLGLAGQ</sequence>
<dbReference type="Proteomes" id="UP000292957">
    <property type="component" value="Unassembled WGS sequence"/>
</dbReference>
<gene>
    <name evidence="1" type="ORF">BD311DRAFT_108015</name>
</gene>
<proteinExistence type="predicted"/>
<evidence type="ECO:0000313" key="1">
    <source>
        <dbReference type="EMBL" id="TBU23013.1"/>
    </source>
</evidence>
<name>A0A4V2JYY7_9APHY</name>
<dbReference type="AlphaFoldDB" id="A0A4V2JYY7"/>